<accession>D3PC92</accession>
<name>D3PC92_DEFDS</name>
<dbReference type="InterPro" id="IPR027417">
    <property type="entry name" value="P-loop_NTPase"/>
</dbReference>
<evidence type="ECO:0000256" key="4">
    <source>
        <dbReference type="ARBA" id="ARBA00022801"/>
    </source>
</evidence>
<dbReference type="EMBL" id="AP011529">
    <property type="protein sequence ID" value="BAI80215.1"/>
    <property type="molecule type" value="Genomic_DNA"/>
</dbReference>
<keyword evidence="6 10" id="KW-0269">Exonuclease</keyword>
<dbReference type="Gene3D" id="1.10.10.160">
    <property type="match status" value="1"/>
</dbReference>
<dbReference type="KEGG" id="ddf:DEFDS_0736"/>
<keyword evidence="5 10" id="KW-0347">Helicase</keyword>
<comment type="subunit">
    <text evidence="10">Heterotrimer of RecB, RecC and RecD. All subunits contribute to DNA-binding.</text>
</comment>
<dbReference type="InterPro" id="IPR041500">
    <property type="entry name" value="RecC_C"/>
</dbReference>
<keyword evidence="3 10" id="KW-0227">DNA damage</keyword>
<feature type="domain" description="RecC C-terminal" evidence="11">
    <location>
        <begin position="750"/>
        <end position="950"/>
    </location>
</feature>
<dbReference type="AlphaFoldDB" id="D3PC92"/>
<keyword evidence="8 10" id="KW-0238">DNA-binding</keyword>
<evidence type="ECO:0000256" key="7">
    <source>
        <dbReference type="ARBA" id="ARBA00022840"/>
    </source>
</evidence>
<dbReference type="RefSeq" id="WP_013007463.1">
    <property type="nucleotide sequence ID" value="NC_013939.1"/>
</dbReference>
<keyword evidence="1 10" id="KW-0540">Nuclease</keyword>
<dbReference type="Gene3D" id="3.40.50.10930">
    <property type="match status" value="1"/>
</dbReference>
<dbReference type="OrthoDB" id="9762834at2"/>
<comment type="similarity">
    <text evidence="10">Belongs to the RecC family.</text>
</comment>
<dbReference type="GO" id="GO:0008854">
    <property type="term" value="F:exodeoxyribonuclease V activity"/>
    <property type="evidence" value="ECO:0007669"/>
    <property type="project" value="InterPro"/>
</dbReference>
<keyword evidence="2 10" id="KW-0547">Nucleotide-binding</keyword>
<keyword evidence="7 10" id="KW-0067">ATP-binding</keyword>
<sequence length="1015" mass="119834">MKNGLHLYLSNDLNILFDKLYTNIKSASVKHFFDRRWIVVQTDGMVRWLSLKFTEREGFFSNFNFLFPRNFILEILEILQLLDKEKALLDKKEIFLEILRYLQKSVPKELSAYIDDVGGKKCVQLALKLSDIFDQYITYRYEYLLNPDKIMTKWQRELFKKVVVSRQNIVVGIQKFIEDKFDKNLLEKIPDTINLFSISILPPIYINFLKNLSQFKRVNLYTINPSKSYWFEDLGEKARVYFEKKYGSLTDYFEDGNTILLNNGKMLQEFISLLYDMEPTPIEYEDYKDYDGKTALSTLKQSIFENVKDAEIVNDDTIQVHSFHSKLREVEGVYNYILSVLDKDKSISLEDIVVMCSDINEYAPFIDAVFKNKDIKYNISDNSYLNDDVGIKGVFKILSCLREDLSVVDFLDMIENEAIRSKFDINQNELNVINYLINELNLRWGLSESEIKSFYENISLNNTFGYFYKRLMLGMISGEDYIIDNVLPYTNIKLSQADLLGKLLYIIDKIKFYYESFKDKVSLENAKKILFNIVDDFIGENFSDSASFLSFLSELEKIESEEIIVDLEGFLEILRVVTNDVKNSYNFMRGGITFCELVPLRSIPFKVVCMLGMTDENFPRKDVKLFINEMEKNRRKGDRNAKLSDRLLFLDTIISAEKYLYISFIGRDLKKNKIINPSLPVVELVDFMHLERIEHPLHSFNSKYFEKNSKLYNYNEDDFKIASNNNLSFEKENILVLSSKQVDNGEKVEKIGLSKLTTFLRNPLKYYFKENGIDFEEETSVLESKEPLYLGKYDEYNLIFKILRDFKVIDKLEFSGDLPHANIGKGYLERIKRRLYYLDNLLKGVSPEYSLKLLNDLDINCKISDKFSLEGKIYYQINGNLFFMDFFNKAKDKSYQLEWVVKTLVSNKNSFYLIRENEIKSADFNLDFSYLSFIVDVFERGKCQPIIFDDKIVDKTYEEFLRSLENSLFQKMFNNKVDNYLIYFVDNFEINRSYFEFLKEINQKLYNFEVNFETI</sequence>
<evidence type="ECO:0000259" key="11">
    <source>
        <dbReference type="Pfam" id="PF17946"/>
    </source>
</evidence>
<dbReference type="SUPFAM" id="SSF52980">
    <property type="entry name" value="Restriction endonuclease-like"/>
    <property type="match status" value="1"/>
</dbReference>
<comment type="miscellaneous">
    <text evidence="10">In the RecBCD complex, RecB has a slow 3'-5' helicase, an exonuclease activity and loads RecA onto ssDNA, RecD has a fast 5'-3' helicase activity, while RecC stimulates the ATPase and processivity of the RecB helicase and contributes to recognition of the Chi site.</text>
</comment>
<dbReference type="GO" id="GO:0000724">
    <property type="term" value="P:double-strand break repair via homologous recombination"/>
    <property type="evidence" value="ECO:0007669"/>
    <property type="project" value="UniProtKB-UniRule"/>
</dbReference>
<evidence type="ECO:0000256" key="10">
    <source>
        <dbReference type="HAMAP-Rule" id="MF_01486"/>
    </source>
</evidence>
<dbReference type="eggNOG" id="COG1330">
    <property type="taxonomic scope" value="Bacteria"/>
</dbReference>
<gene>
    <name evidence="10 12" type="primary">recC</name>
    <name evidence="12" type="ordered locus">DEFDS_0736</name>
</gene>
<evidence type="ECO:0000256" key="9">
    <source>
        <dbReference type="ARBA" id="ARBA00023204"/>
    </source>
</evidence>
<keyword evidence="4 10" id="KW-0378">Hydrolase</keyword>
<dbReference type="GO" id="GO:0003677">
    <property type="term" value="F:DNA binding"/>
    <property type="evidence" value="ECO:0007669"/>
    <property type="project" value="UniProtKB-UniRule"/>
</dbReference>
<evidence type="ECO:0000256" key="3">
    <source>
        <dbReference type="ARBA" id="ARBA00022763"/>
    </source>
</evidence>
<dbReference type="GO" id="GO:0003678">
    <property type="term" value="F:DNA helicase activity"/>
    <property type="evidence" value="ECO:0007669"/>
    <property type="project" value="UniProtKB-UniRule"/>
</dbReference>
<dbReference type="GO" id="GO:0009338">
    <property type="term" value="C:exodeoxyribonuclease V complex"/>
    <property type="evidence" value="ECO:0007669"/>
    <property type="project" value="InterPro"/>
</dbReference>
<dbReference type="InterPro" id="IPR006697">
    <property type="entry name" value="RecC"/>
</dbReference>
<dbReference type="InterPro" id="IPR011335">
    <property type="entry name" value="Restrct_endonuc-II-like"/>
</dbReference>
<dbReference type="HOGENOM" id="CLU_007513_0_0_0"/>
<evidence type="ECO:0000256" key="6">
    <source>
        <dbReference type="ARBA" id="ARBA00022839"/>
    </source>
</evidence>
<dbReference type="STRING" id="639282.DEFDS_0736"/>
<dbReference type="PIRSF" id="PIRSF000980">
    <property type="entry name" value="RecC"/>
    <property type="match status" value="1"/>
</dbReference>
<keyword evidence="13" id="KW-1185">Reference proteome</keyword>
<dbReference type="PANTHER" id="PTHR30591">
    <property type="entry name" value="RECBCD ENZYME SUBUNIT RECC"/>
    <property type="match status" value="1"/>
</dbReference>
<dbReference type="PANTHER" id="PTHR30591:SF1">
    <property type="entry name" value="RECBCD ENZYME SUBUNIT RECC"/>
    <property type="match status" value="1"/>
</dbReference>
<evidence type="ECO:0000256" key="8">
    <source>
        <dbReference type="ARBA" id="ARBA00023125"/>
    </source>
</evidence>
<dbReference type="Pfam" id="PF17946">
    <property type="entry name" value="RecC_C"/>
    <property type="match status" value="1"/>
</dbReference>
<reference evidence="12 13" key="1">
    <citation type="journal article" date="2010" name="DNA Res.">
        <title>Bacterial lifestyle in a deep-sea hydrothermal vent chimney revealed by the genome sequence of the thermophilic bacterium Deferribacter desulfuricans SSM1.</title>
        <authorList>
            <person name="Takaki Y."/>
            <person name="Shimamura S."/>
            <person name="Nakagawa S."/>
            <person name="Fukuhara Y."/>
            <person name="Horikawa H."/>
            <person name="Ankai A."/>
            <person name="Harada T."/>
            <person name="Hosoyama A."/>
            <person name="Oguchi A."/>
            <person name="Fukui S."/>
            <person name="Fujita N."/>
            <person name="Takami H."/>
            <person name="Takai K."/>
        </authorList>
    </citation>
    <scope>NUCLEOTIDE SEQUENCE [LARGE SCALE GENOMIC DNA]</scope>
    <source>
        <strain evidence="13">DSM 14783 / JCM 11476 / NBRC 101012 / SSM1</strain>
    </source>
</reference>
<comment type="function">
    <text evidence="10">A helicase/nuclease that prepares dsDNA breaks (DSB) for recombinational DNA repair. Binds to DSBs and unwinds DNA via a highly rapid and processive ATP-dependent bidirectional helicase activity. Unwinds dsDNA until it encounters a Chi (crossover hotspot instigator) sequence from the 3' direction. Cuts ssDNA a few nucleotides 3' to the Chi site. The properties and activities of the enzyme are changed at Chi. The Chi-altered holoenzyme produces a long 3'-ssDNA overhang and facilitates RecA-binding to the ssDNA for homologous DNA recombination and repair. Holoenzyme degrades any linearized DNA that is unable to undergo homologous recombination. In the holoenzyme this subunit recognizes the wild-type Chi sequence, and when added to isolated RecB increases its ATP-dependent helicase processivity.</text>
</comment>
<dbReference type="Pfam" id="PF04257">
    <property type="entry name" value="Exonuc_V_gamma"/>
    <property type="match status" value="1"/>
</dbReference>
<dbReference type="Proteomes" id="UP000001520">
    <property type="component" value="Chromosome"/>
</dbReference>
<protein>
    <recommendedName>
        <fullName evidence="10">RecBCD enzyme subunit RecC</fullName>
    </recommendedName>
    <alternativeName>
        <fullName evidence="10">Exonuclease V subunit RecC</fullName>
        <shortName evidence="10">ExoV subunit RecC</shortName>
    </alternativeName>
    <alternativeName>
        <fullName evidence="10">Helicase/nuclease RecBCD subunit RecC</fullName>
    </alternativeName>
</protein>
<evidence type="ECO:0000256" key="5">
    <source>
        <dbReference type="ARBA" id="ARBA00022806"/>
    </source>
</evidence>
<evidence type="ECO:0000256" key="2">
    <source>
        <dbReference type="ARBA" id="ARBA00022741"/>
    </source>
</evidence>
<dbReference type="SUPFAM" id="SSF52540">
    <property type="entry name" value="P-loop containing nucleoside triphosphate hydrolases"/>
    <property type="match status" value="2"/>
</dbReference>
<proteinExistence type="inferred from homology"/>
<evidence type="ECO:0000313" key="13">
    <source>
        <dbReference type="Proteomes" id="UP000001520"/>
    </source>
</evidence>
<dbReference type="GO" id="GO:0005524">
    <property type="term" value="F:ATP binding"/>
    <property type="evidence" value="ECO:0007669"/>
    <property type="project" value="UniProtKB-UniRule"/>
</dbReference>
<evidence type="ECO:0000313" key="12">
    <source>
        <dbReference type="EMBL" id="BAI80215.1"/>
    </source>
</evidence>
<dbReference type="InterPro" id="IPR013986">
    <property type="entry name" value="DExx_box_DNA_helicase_dom_sf"/>
</dbReference>
<organism evidence="12 13">
    <name type="scientific">Deferribacter desulfuricans (strain DSM 14783 / JCM 11476 / NBRC 101012 / SSM1)</name>
    <dbReference type="NCBI Taxonomy" id="639282"/>
    <lineage>
        <taxon>Bacteria</taxon>
        <taxon>Pseudomonadati</taxon>
        <taxon>Deferribacterota</taxon>
        <taxon>Deferribacteres</taxon>
        <taxon>Deferribacterales</taxon>
        <taxon>Deferribacteraceae</taxon>
        <taxon>Deferribacter</taxon>
    </lineage>
</organism>
<evidence type="ECO:0000256" key="1">
    <source>
        <dbReference type="ARBA" id="ARBA00022722"/>
    </source>
</evidence>
<keyword evidence="9 10" id="KW-0234">DNA repair</keyword>
<dbReference type="HAMAP" id="MF_01486">
    <property type="entry name" value="RecC"/>
    <property type="match status" value="1"/>
</dbReference>
<dbReference type="Gene3D" id="3.40.50.300">
    <property type="entry name" value="P-loop containing nucleotide triphosphate hydrolases"/>
    <property type="match status" value="2"/>
</dbReference>